<dbReference type="CDD" id="cd06261">
    <property type="entry name" value="TM_PBP2"/>
    <property type="match status" value="1"/>
</dbReference>
<name>A0ABY7W7I2_9BACI</name>
<evidence type="ECO:0000256" key="4">
    <source>
        <dbReference type="ARBA" id="ARBA00022989"/>
    </source>
</evidence>
<dbReference type="SUPFAM" id="SSF161098">
    <property type="entry name" value="MetI-like"/>
    <property type="match status" value="1"/>
</dbReference>
<dbReference type="EMBL" id="CP117834">
    <property type="protein sequence ID" value="WDF04551.1"/>
    <property type="molecule type" value="Genomic_DNA"/>
</dbReference>
<feature type="transmembrane region" description="Helical" evidence="6">
    <location>
        <begin position="196"/>
        <end position="219"/>
    </location>
</feature>
<keyword evidence="9" id="KW-1185">Reference proteome</keyword>
<evidence type="ECO:0000313" key="8">
    <source>
        <dbReference type="EMBL" id="WDF04551.1"/>
    </source>
</evidence>
<dbReference type="PANTHER" id="PTHR30177:SF4">
    <property type="entry name" value="OSMOPROTECTANT IMPORT PERMEASE PROTEIN OSMW"/>
    <property type="match status" value="1"/>
</dbReference>
<dbReference type="PANTHER" id="PTHR30177">
    <property type="entry name" value="GLYCINE BETAINE/L-PROLINE TRANSPORT SYSTEM PERMEASE PROTEIN PROW"/>
    <property type="match status" value="1"/>
</dbReference>
<dbReference type="InterPro" id="IPR000515">
    <property type="entry name" value="MetI-like"/>
</dbReference>
<evidence type="ECO:0000256" key="2">
    <source>
        <dbReference type="ARBA" id="ARBA00022448"/>
    </source>
</evidence>
<evidence type="ECO:0000313" key="9">
    <source>
        <dbReference type="Proteomes" id="UP001215143"/>
    </source>
</evidence>
<feature type="transmembrane region" description="Helical" evidence="6">
    <location>
        <begin position="164"/>
        <end position="190"/>
    </location>
</feature>
<comment type="subcellular location">
    <subcellularLocation>
        <location evidence="6">Cell membrane</location>
        <topology evidence="6">Multi-pass membrane protein</topology>
    </subcellularLocation>
    <subcellularLocation>
        <location evidence="1">Membrane</location>
        <topology evidence="1">Multi-pass membrane protein</topology>
    </subcellularLocation>
</comment>
<dbReference type="InterPro" id="IPR051204">
    <property type="entry name" value="ABC_transp_perm/SBD"/>
</dbReference>
<dbReference type="Proteomes" id="UP001215143">
    <property type="component" value="Chromosome"/>
</dbReference>
<dbReference type="Pfam" id="PF00528">
    <property type="entry name" value="BPD_transp_1"/>
    <property type="match status" value="1"/>
</dbReference>
<dbReference type="InterPro" id="IPR035906">
    <property type="entry name" value="MetI-like_sf"/>
</dbReference>
<feature type="transmembrane region" description="Helical" evidence="6">
    <location>
        <begin position="36"/>
        <end position="59"/>
    </location>
</feature>
<keyword evidence="5 6" id="KW-0472">Membrane</keyword>
<organism evidence="8 9">
    <name type="scientific">Shouchella hunanensis</name>
    <dbReference type="NCBI Taxonomy" id="766894"/>
    <lineage>
        <taxon>Bacteria</taxon>
        <taxon>Bacillati</taxon>
        <taxon>Bacillota</taxon>
        <taxon>Bacilli</taxon>
        <taxon>Bacillales</taxon>
        <taxon>Bacillaceae</taxon>
        <taxon>Shouchella</taxon>
    </lineage>
</organism>
<keyword evidence="4 6" id="KW-1133">Transmembrane helix</keyword>
<sequence>MGKKKLYKKEGSQLSEFIEFVKINSTSMFNLTMEHIILVGMAILIAIVIGVSIGIYLTVNDTLAETVLAAASILLTIPSLALFGIMIPFFSIIGHGIGFVPALTALVLYSLLPIIRNTYTGIKNVDPNVIDAANGLGMKKMQRLIQVEIPNGLPVMMAGIRTAVVMNIGIGVIAAFIGAGGLGSLIVQGISRGDMYSIVAGAVLVSLLAIIADTILLVLQKWFTPKGATH</sequence>
<comment type="similarity">
    <text evidence="6">Belongs to the binding-protein-dependent transport system permease family.</text>
</comment>
<evidence type="ECO:0000256" key="1">
    <source>
        <dbReference type="ARBA" id="ARBA00004141"/>
    </source>
</evidence>
<keyword evidence="2 6" id="KW-0813">Transport</keyword>
<reference evidence="8 9" key="1">
    <citation type="submission" date="2023-02" db="EMBL/GenBank/DDBJ databases">
        <authorList>
            <person name="Liu G."/>
        </authorList>
    </citation>
    <scope>NUCLEOTIDE SEQUENCE [LARGE SCALE GENOMIC DNA]</scope>
    <source>
        <strain evidence="8 9">DSM 23008</strain>
    </source>
</reference>
<keyword evidence="3 6" id="KW-0812">Transmembrane</keyword>
<proteinExistence type="inferred from homology"/>
<protein>
    <submittedName>
        <fullName evidence="8">ABC transporter permease</fullName>
    </submittedName>
</protein>
<evidence type="ECO:0000256" key="5">
    <source>
        <dbReference type="ARBA" id="ARBA00023136"/>
    </source>
</evidence>
<dbReference type="Gene3D" id="1.10.3720.10">
    <property type="entry name" value="MetI-like"/>
    <property type="match status" value="1"/>
</dbReference>
<dbReference type="PROSITE" id="PS50928">
    <property type="entry name" value="ABC_TM1"/>
    <property type="match status" value="1"/>
</dbReference>
<evidence type="ECO:0000256" key="3">
    <source>
        <dbReference type="ARBA" id="ARBA00022692"/>
    </source>
</evidence>
<feature type="domain" description="ABC transmembrane type-1" evidence="7">
    <location>
        <begin position="32"/>
        <end position="216"/>
    </location>
</feature>
<feature type="transmembrane region" description="Helical" evidence="6">
    <location>
        <begin position="96"/>
        <end position="115"/>
    </location>
</feature>
<accession>A0ABY7W7I2</accession>
<feature type="transmembrane region" description="Helical" evidence="6">
    <location>
        <begin position="66"/>
        <end position="90"/>
    </location>
</feature>
<evidence type="ECO:0000259" key="7">
    <source>
        <dbReference type="PROSITE" id="PS50928"/>
    </source>
</evidence>
<evidence type="ECO:0000256" key="6">
    <source>
        <dbReference type="RuleBase" id="RU363032"/>
    </source>
</evidence>
<gene>
    <name evidence="8" type="ORF">PQ477_03485</name>
</gene>
<dbReference type="RefSeq" id="WP_274272964.1">
    <property type="nucleotide sequence ID" value="NZ_CP117834.1"/>
</dbReference>